<evidence type="ECO:0000313" key="3">
    <source>
        <dbReference type="EMBL" id="MCT2400064.1"/>
    </source>
</evidence>
<gene>
    <name evidence="3" type="ORF">NZK81_10915</name>
</gene>
<evidence type="ECO:0000256" key="1">
    <source>
        <dbReference type="ARBA" id="ARBA00022741"/>
    </source>
</evidence>
<keyword evidence="2" id="KW-0067">ATP-binding</keyword>
<dbReference type="SUPFAM" id="SSF52172">
    <property type="entry name" value="CheY-like"/>
    <property type="match status" value="1"/>
</dbReference>
<dbReference type="PANTHER" id="PTHR43384">
    <property type="entry name" value="SEPTUM SITE-DETERMINING PROTEIN MIND HOMOLOG, CHLOROPLASTIC-RELATED"/>
    <property type="match status" value="1"/>
</dbReference>
<reference evidence="3" key="1">
    <citation type="submission" date="2022-09" db="EMBL/GenBank/DDBJ databases">
        <title>Novosphingobium sp. Nov., a polycyclic aromatic hydrocarbon-degrading bacterium isolated form mangrove sediments in HongKong.</title>
        <authorList>
            <person name="Hu Z."/>
        </authorList>
    </citation>
    <scope>NUCLEOTIDE SEQUENCE</scope>
    <source>
        <strain evidence="3">HK4-1</strain>
    </source>
</reference>
<dbReference type="Gene3D" id="3.40.50.300">
    <property type="entry name" value="P-loop containing nucleotide triphosphate hydrolases"/>
    <property type="match status" value="1"/>
</dbReference>
<evidence type="ECO:0000313" key="4">
    <source>
        <dbReference type="Proteomes" id="UP001165583"/>
    </source>
</evidence>
<comment type="caution">
    <text evidence="3">The sequence shown here is derived from an EMBL/GenBank/DDBJ whole genome shotgun (WGS) entry which is preliminary data.</text>
</comment>
<dbReference type="InterPro" id="IPR050625">
    <property type="entry name" value="ParA/MinD_ATPase"/>
</dbReference>
<dbReference type="InterPro" id="IPR011006">
    <property type="entry name" value="CheY-like_superfamily"/>
</dbReference>
<proteinExistence type="predicted"/>
<sequence>MGKEDILSTFGKDGELRLPAGLVIVGSKARLDELRSAPMHALVRGAKLVELPADMPVPDEVLSECALLVLETDPHVPASLHRAASIRGRRPDLPQILALADANLSVVKTLLKQGISDVIALPFDPEELVQAALGAGVPQRRADDRKSSKAPVIAVVRAIAGNGATSVVTHLAHELGKNDPAGRGACIFDLDVQYGTVGDVLGLSPRQGLGDLLASPDRMDADLVRSVATRHSDTLSVITAPREIQPIEQIDADDLLMAIEYARLQYSYVLLDLPSNWTSWNLSTVVSADHVVMVVELTVASLRQAKRRLELFATAGVKNRNISIVVNRLEKKLFKTIDLDDVDRTLNRRVLGGIHLDKDILPLAQDQGLLADEMHKKSRFAKEVADLAQALSDILVAGDAS</sequence>
<organism evidence="3 4">
    <name type="scientific">Novosphingobium mangrovi</name>
    <name type="common">ex Huang et al. 2023</name>
    <dbReference type="NCBI Taxonomy" id="2976432"/>
    <lineage>
        <taxon>Bacteria</taxon>
        <taxon>Pseudomonadati</taxon>
        <taxon>Pseudomonadota</taxon>
        <taxon>Alphaproteobacteria</taxon>
        <taxon>Sphingomonadales</taxon>
        <taxon>Sphingomonadaceae</taxon>
        <taxon>Novosphingobium</taxon>
    </lineage>
</organism>
<accession>A0ABT2I5G9</accession>
<dbReference type="EMBL" id="JANZXA010000006">
    <property type="protein sequence ID" value="MCT2400064.1"/>
    <property type="molecule type" value="Genomic_DNA"/>
</dbReference>
<keyword evidence="4" id="KW-1185">Reference proteome</keyword>
<dbReference type="SUPFAM" id="SSF52540">
    <property type="entry name" value="P-loop containing nucleoside triphosphate hydrolases"/>
    <property type="match status" value="1"/>
</dbReference>
<keyword evidence="1" id="KW-0547">Nucleotide-binding</keyword>
<dbReference type="Proteomes" id="UP001165583">
    <property type="component" value="Unassembled WGS sequence"/>
</dbReference>
<protein>
    <submittedName>
        <fullName evidence="3">Pilus assembly protein CpaE</fullName>
    </submittedName>
</protein>
<dbReference type="RefSeq" id="WP_260046162.1">
    <property type="nucleotide sequence ID" value="NZ_JANZXA010000006.1"/>
</dbReference>
<dbReference type="InterPro" id="IPR027417">
    <property type="entry name" value="P-loop_NTPase"/>
</dbReference>
<name>A0ABT2I5G9_9SPHN</name>
<dbReference type="PANTHER" id="PTHR43384:SF6">
    <property type="entry name" value="SEPTUM SITE-DETERMINING PROTEIN MIND HOMOLOG, CHLOROPLASTIC"/>
    <property type="match status" value="1"/>
</dbReference>
<evidence type="ECO:0000256" key="2">
    <source>
        <dbReference type="ARBA" id="ARBA00022840"/>
    </source>
</evidence>